<feature type="domain" description="Glycosyltransferase 2-like" evidence="8">
    <location>
        <begin position="29"/>
        <end position="190"/>
    </location>
</feature>
<dbReference type="Pfam" id="PF00535">
    <property type="entry name" value="Glycos_transf_2"/>
    <property type="match status" value="1"/>
</dbReference>
<evidence type="ECO:0000259" key="8">
    <source>
        <dbReference type="Pfam" id="PF00535"/>
    </source>
</evidence>
<dbReference type="GO" id="GO:0005886">
    <property type="term" value="C:plasma membrane"/>
    <property type="evidence" value="ECO:0007669"/>
    <property type="project" value="TreeGrafter"/>
</dbReference>
<gene>
    <name evidence="9" type="ORF">SAMN04489858_11229</name>
</gene>
<sequence length="337" mass="37579">MGRMHDINRETANLLSTAPDPGSAIPDLSFVIPAYNEAETITETLTRVSRKARRLVQHAEILVVDDGSTDETLSLVESGHWEVPVRLLRLSRNFGKEQAIMAGLRHAVGRAVVILDADLQEPLRYVDTMLEHYREGYEIVYAVRAHRDDESWLKRRCTATFYRFLNFGSDVPMPAGARDFRLMDRKVVDALCSLPESNRFMKGLYAWVGFRSLAIPVELQPRGGGSTKFSFPRLLKLGMTGLTAFTDWPLRMWTGIGMVLASLSILYGLFLAGRTLFLGHDVPGWSTLAVAIFFFSGIQLMSIGVLGEYLARVFSEVKGRPGYVIAENTTISAAPEC</sequence>
<reference evidence="9 10" key="1">
    <citation type="submission" date="2016-10" db="EMBL/GenBank/DDBJ databases">
        <authorList>
            <person name="de Groot N.N."/>
        </authorList>
    </citation>
    <scope>NUCLEOTIDE SEQUENCE [LARGE SCALE GENOMIC DNA]</scope>
    <source>
        <strain evidence="9 10">DSM 17862</strain>
    </source>
</reference>
<keyword evidence="3 9" id="KW-0808">Transferase</keyword>
<dbReference type="PANTHER" id="PTHR48090:SF1">
    <property type="entry name" value="PROPHAGE BACTOPRENOL GLUCOSYL TRANSFERASE HOMOLOG"/>
    <property type="match status" value="1"/>
</dbReference>
<dbReference type="InterPro" id="IPR029044">
    <property type="entry name" value="Nucleotide-diphossugar_trans"/>
</dbReference>
<dbReference type="EMBL" id="FOHO01000012">
    <property type="protein sequence ID" value="SET85406.1"/>
    <property type="molecule type" value="Genomic_DNA"/>
</dbReference>
<dbReference type="InterPro" id="IPR001173">
    <property type="entry name" value="Glyco_trans_2-like"/>
</dbReference>
<dbReference type="Proteomes" id="UP000199180">
    <property type="component" value="Unassembled WGS sequence"/>
</dbReference>
<keyword evidence="6 7" id="KW-0472">Membrane</keyword>
<comment type="subcellular location">
    <subcellularLocation>
        <location evidence="1">Membrane</location>
        <topology evidence="1">Multi-pass membrane protein</topology>
    </subcellularLocation>
</comment>
<feature type="transmembrane region" description="Helical" evidence="7">
    <location>
        <begin position="285"/>
        <end position="311"/>
    </location>
</feature>
<protein>
    <submittedName>
        <fullName evidence="9">Glycosyltransferase involved in cell wall bisynthesis</fullName>
    </submittedName>
</protein>
<evidence type="ECO:0000256" key="5">
    <source>
        <dbReference type="ARBA" id="ARBA00022989"/>
    </source>
</evidence>
<evidence type="ECO:0000256" key="4">
    <source>
        <dbReference type="ARBA" id="ARBA00022692"/>
    </source>
</evidence>
<name>A0A1I0HN77_9RHOB</name>
<evidence type="ECO:0000313" key="10">
    <source>
        <dbReference type="Proteomes" id="UP000199180"/>
    </source>
</evidence>
<dbReference type="STRING" id="364199.SAMN04489858_11229"/>
<proteinExistence type="predicted"/>
<keyword evidence="4 7" id="KW-0812">Transmembrane</keyword>
<accession>A0A1I0HN77</accession>
<evidence type="ECO:0000256" key="6">
    <source>
        <dbReference type="ARBA" id="ARBA00023136"/>
    </source>
</evidence>
<dbReference type="InterPro" id="IPR050256">
    <property type="entry name" value="Glycosyltransferase_2"/>
</dbReference>
<dbReference type="CDD" id="cd04187">
    <property type="entry name" value="DPM1_like_bac"/>
    <property type="match status" value="1"/>
</dbReference>
<keyword evidence="2" id="KW-0328">Glycosyltransferase</keyword>
<evidence type="ECO:0000256" key="7">
    <source>
        <dbReference type="SAM" id="Phobius"/>
    </source>
</evidence>
<dbReference type="AlphaFoldDB" id="A0A1I0HN77"/>
<dbReference type="PANTHER" id="PTHR48090">
    <property type="entry name" value="UNDECAPRENYL-PHOSPHATE 4-DEOXY-4-FORMAMIDO-L-ARABINOSE TRANSFERASE-RELATED"/>
    <property type="match status" value="1"/>
</dbReference>
<evidence type="ECO:0000256" key="2">
    <source>
        <dbReference type="ARBA" id="ARBA00022676"/>
    </source>
</evidence>
<keyword evidence="10" id="KW-1185">Reference proteome</keyword>
<dbReference type="Gene3D" id="3.90.550.10">
    <property type="entry name" value="Spore Coat Polysaccharide Biosynthesis Protein SpsA, Chain A"/>
    <property type="match status" value="1"/>
</dbReference>
<feature type="transmembrane region" description="Helical" evidence="7">
    <location>
        <begin position="252"/>
        <end position="273"/>
    </location>
</feature>
<dbReference type="SUPFAM" id="SSF53448">
    <property type="entry name" value="Nucleotide-diphospho-sugar transferases"/>
    <property type="match status" value="1"/>
</dbReference>
<keyword evidence="5 7" id="KW-1133">Transmembrane helix</keyword>
<dbReference type="GO" id="GO:0016757">
    <property type="term" value="F:glycosyltransferase activity"/>
    <property type="evidence" value="ECO:0007669"/>
    <property type="project" value="UniProtKB-KW"/>
</dbReference>
<evidence type="ECO:0000256" key="3">
    <source>
        <dbReference type="ARBA" id="ARBA00022679"/>
    </source>
</evidence>
<evidence type="ECO:0000313" key="9">
    <source>
        <dbReference type="EMBL" id="SET85406.1"/>
    </source>
</evidence>
<organism evidence="9 10">
    <name type="scientific">Paracoccus homiensis</name>
    <dbReference type="NCBI Taxonomy" id="364199"/>
    <lineage>
        <taxon>Bacteria</taxon>
        <taxon>Pseudomonadati</taxon>
        <taxon>Pseudomonadota</taxon>
        <taxon>Alphaproteobacteria</taxon>
        <taxon>Rhodobacterales</taxon>
        <taxon>Paracoccaceae</taxon>
        <taxon>Paracoccus</taxon>
    </lineage>
</organism>
<evidence type="ECO:0000256" key="1">
    <source>
        <dbReference type="ARBA" id="ARBA00004141"/>
    </source>
</evidence>